<sequence>MLHPVDLAVGVAIVGYGVWKRFQPRRPKTIDIDVPYLLNIPPEVRLLVYDFVFDDADDRVPLDFLQPLLTCKQVHDEAFPLAFSRSRFLFPVRTIEPPFFSPRILKLPAAKLSRVRHIEIAWHCHIHDPNTFDAFFFQLAHGPLCLDELTFTIKLRQCLNVFRLKWAAVHPQPRDFAKYITQNLLLMDNVQKVVFPNPGIEIKRNYQLLFAPNKPCLRLGGTEDAPTVEMAPKQLGGWHYSVVREGKNMKSWRLELTQPRPEDKSTDHMLCEA</sequence>
<comment type="caution">
    <text evidence="1">The sequence shown here is derived from an EMBL/GenBank/DDBJ whole genome shotgun (WGS) entry which is preliminary data.</text>
</comment>
<evidence type="ECO:0000313" key="2">
    <source>
        <dbReference type="Proteomes" id="UP000799444"/>
    </source>
</evidence>
<dbReference type="OrthoDB" id="3786918at2759"/>
<organism evidence="1 2">
    <name type="scientific">Polyplosphaeria fusca</name>
    <dbReference type="NCBI Taxonomy" id="682080"/>
    <lineage>
        <taxon>Eukaryota</taxon>
        <taxon>Fungi</taxon>
        <taxon>Dikarya</taxon>
        <taxon>Ascomycota</taxon>
        <taxon>Pezizomycotina</taxon>
        <taxon>Dothideomycetes</taxon>
        <taxon>Pleosporomycetidae</taxon>
        <taxon>Pleosporales</taxon>
        <taxon>Tetraplosphaeriaceae</taxon>
        <taxon>Polyplosphaeria</taxon>
    </lineage>
</organism>
<name>A0A9P4QN00_9PLEO</name>
<reference evidence="1" key="1">
    <citation type="journal article" date="2020" name="Stud. Mycol.">
        <title>101 Dothideomycetes genomes: a test case for predicting lifestyles and emergence of pathogens.</title>
        <authorList>
            <person name="Haridas S."/>
            <person name="Albert R."/>
            <person name="Binder M."/>
            <person name="Bloem J."/>
            <person name="Labutti K."/>
            <person name="Salamov A."/>
            <person name="Andreopoulos B."/>
            <person name="Baker S."/>
            <person name="Barry K."/>
            <person name="Bills G."/>
            <person name="Bluhm B."/>
            <person name="Cannon C."/>
            <person name="Castanera R."/>
            <person name="Culley D."/>
            <person name="Daum C."/>
            <person name="Ezra D."/>
            <person name="Gonzalez J."/>
            <person name="Henrissat B."/>
            <person name="Kuo A."/>
            <person name="Liang C."/>
            <person name="Lipzen A."/>
            <person name="Lutzoni F."/>
            <person name="Magnuson J."/>
            <person name="Mondo S."/>
            <person name="Nolan M."/>
            <person name="Ohm R."/>
            <person name="Pangilinan J."/>
            <person name="Park H.-J."/>
            <person name="Ramirez L."/>
            <person name="Alfaro M."/>
            <person name="Sun H."/>
            <person name="Tritt A."/>
            <person name="Yoshinaga Y."/>
            <person name="Zwiers L.-H."/>
            <person name="Turgeon B."/>
            <person name="Goodwin S."/>
            <person name="Spatafora J."/>
            <person name="Crous P."/>
            <person name="Grigoriev I."/>
        </authorList>
    </citation>
    <scope>NUCLEOTIDE SEQUENCE</scope>
    <source>
        <strain evidence="1">CBS 125425</strain>
    </source>
</reference>
<accession>A0A9P4QN00</accession>
<gene>
    <name evidence="1" type="ORF">EJ04DRAFT_91704</name>
</gene>
<protein>
    <submittedName>
        <fullName evidence="1">Uncharacterized protein</fullName>
    </submittedName>
</protein>
<keyword evidence="2" id="KW-1185">Reference proteome</keyword>
<dbReference type="AlphaFoldDB" id="A0A9P4QN00"/>
<evidence type="ECO:0000313" key="1">
    <source>
        <dbReference type="EMBL" id="KAF2728605.1"/>
    </source>
</evidence>
<proteinExistence type="predicted"/>
<dbReference type="EMBL" id="ML996273">
    <property type="protein sequence ID" value="KAF2728605.1"/>
    <property type="molecule type" value="Genomic_DNA"/>
</dbReference>
<dbReference type="Proteomes" id="UP000799444">
    <property type="component" value="Unassembled WGS sequence"/>
</dbReference>